<dbReference type="InterPro" id="IPR035906">
    <property type="entry name" value="MetI-like_sf"/>
</dbReference>
<dbReference type="Gene3D" id="1.10.3720.10">
    <property type="entry name" value="MetI-like"/>
    <property type="match status" value="1"/>
</dbReference>
<feature type="transmembrane region" description="Helical" evidence="9">
    <location>
        <begin position="124"/>
        <end position="146"/>
    </location>
</feature>
<dbReference type="GO" id="GO:0005315">
    <property type="term" value="F:phosphate transmembrane transporter activity"/>
    <property type="evidence" value="ECO:0007669"/>
    <property type="project" value="InterPro"/>
</dbReference>
<dbReference type="EMBL" id="CAFBMR010000037">
    <property type="protein sequence ID" value="CAB4914622.1"/>
    <property type="molecule type" value="Genomic_DNA"/>
</dbReference>
<dbReference type="PROSITE" id="PS50928">
    <property type="entry name" value="ABC_TM1"/>
    <property type="match status" value="1"/>
</dbReference>
<proteinExistence type="inferred from homology"/>
<evidence type="ECO:0000259" key="10">
    <source>
        <dbReference type="PROSITE" id="PS50928"/>
    </source>
</evidence>
<dbReference type="NCBIfam" id="TIGR02138">
    <property type="entry name" value="phosphate_pstC"/>
    <property type="match status" value="1"/>
</dbReference>
<protein>
    <submittedName>
        <fullName evidence="11">Unannotated protein</fullName>
    </submittedName>
</protein>
<dbReference type="AlphaFoldDB" id="A0A6J7H478"/>
<feature type="transmembrane region" description="Helical" evidence="9">
    <location>
        <begin position="84"/>
        <end position="117"/>
    </location>
</feature>
<keyword evidence="4" id="KW-1003">Cell membrane</keyword>
<keyword evidence="7 9" id="KW-1133">Transmembrane helix</keyword>
<reference evidence="11" key="1">
    <citation type="submission" date="2020-05" db="EMBL/GenBank/DDBJ databases">
        <authorList>
            <person name="Chiriac C."/>
            <person name="Salcher M."/>
            <person name="Ghai R."/>
            <person name="Kavagutti S V."/>
        </authorList>
    </citation>
    <scope>NUCLEOTIDE SEQUENCE</scope>
</reference>
<organism evidence="11">
    <name type="scientific">freshwater metagenome</name>
    <dbReference type="NCBI Taxonomy" id="449393"/>
    <lineage>
        <taxon>unclassified sequences</taxon>
        <taxon>metagenomes</taxon>
        <taxon>ecological metagenomes</taxon>
    </lineage>
</organism>
<keyword evidence="8 9" id="KW-0472">Membrane</keyword>
<comment type="similarity">
    <text evidence="2">Belongs to the binding-protein-dependent transport system permease family. CysTW subfamily.</text>
</comment>
<dbReference type="GO" id="GO:0005886">
    <property type="term" value="C:plasma membrane"/>
    <property type="evidence" value="ECO:0007669"/>
    <property type="project" value="UniProtKB-SubCell"/>
</dbReference>
<evidence type="ECO:0000256" key="9">
    <source>
        <dbReference type="SAM" id="Phobius"/>
    </source>
</evidence>
<dbReference type="PANTHER" id="PTHR30425">
    <property type="entry name" value="PHOSPHATE TRANSPORT SYSTEM PERMEASE PROTEIN PST"/>
    <property type="match status" value="1"/>
</dbReference>
<evidence type="ECO:0000256" key="3">
    <source>
        <dbReference type="ARBA" id="ARBA00022448"/>
    </source>
</evidence>
<feature type="transmembrane region" description="Helical" evidence="9">
    <location>
        <begin position="180"/>
        <end position="199"/>
    </location>
</feature>
<dbReference type="Pfam" id="PF00528">
    <property type="entry name" value="BPD_transp_1"/>
    <property type="match status" value="1"/>
</dbReference>
<evidence type="ECO:0000256" key="4">
    <source>
        <dbReference type="ARBA" id="ARBA00022475"/>
    </source>
</evidence>
<evidence type="ECO:0000256" key="1">
    <source>
        <dbReference type="ARBA" id="ARBA00004651"/>
    </source>
</evidence>
<evidence type="ECO:0000256" key="8">
    <source>
        <dbReference type="ARBA" id="ARBA00023136"/>
    </source>
</evidence>
<comment type="subcellular location">
    <subcellularLocation>
        <location evidence="1">Cell membrane</location>
        <topology evidence="1">Multi-pass membrane protein</topology>
    </subcellularLocation>
</comment>
<dbReference type="InterPro" id="IPR011864">
    <property type="entry name" value="Phosphate_PstC"/>
</dbReference>
<evidence type="ECO:0000256" key="2">
    <source>
        <dbReference type="ARBA" id="ARBA00007069"/>
    </source>
</evidence>
<feature type="transmembrane region" description="Helical" evidence="9">
    <location>
        <begin position="240"/>
        <end position="263"/>
    </location>
</feature>
<evidence type="ECO:0000256" key="5">
    <source>
        <dbReference type="ARBA" id="ARBA00022592"/>
    </source>
</evidence>
<evidence type="ECO:0000256" key="7">
    <source>
        <dbReference type="ARBA" id="ARBA00022989"/>
    </source>
</evidence>
<dbReference type="CDD" id="cd06261">
    <property type="entry name" value="TM_PBP2"/>
    <property type="match status" value="1"/>
</dbReference>
<feature type="transmembrane region" description="Helical" evidence="9">
    <location>
        <begin position="37"/>
        <end position="57"/>
    </location>
</feature>
<gene>
    <name evidence="11" type="ORF">UFOPK3610_01041</name>
</gene>
<feature type="transmembrane region" description="Helical" evidence="9">
    <location>
        <begin position="295"/>
        <end position="318"/>
    </location>
</feature>
<dbReference type="PANTHER" id="PTHR30425:SF1">
    <property type="entry name" value="PHOSPHATE TRANSPORT SYSTEM PERMEASE PROTEIN PSTC"/>
    <property type="match status" value="1"/>
</dbReference>
<keyword evidence="5" id="KW-0592">Phosphate transport</keyword>
<accession>A0A6J7H478</accession>
<evidence type="ECO:0000313" key="11">
    <source>
        <dbReference type="EMBL" id="CAB4914622.1"/>
    </source>
</evidence>
<dbReference type="InterPro" id="IPR051124">
    <property type="entry name" value="Phosphate_Transport_Permease"/>
</dbReference>
<keyword evidence="6 9" id="KW-0812">Transmembrane</keyword>
<name>A0A6J7H478_9ZZZZ</name>
<dbReference type="GO" id="GO:0006817">
    <property type="term" value="P:phosphate ion transport"/>
    <property type="evidence" value="ECO:0007669"/>
    <property type="project" value="UniProtKB-KW"/>
</dbReference>
<sequence>MSTSTDETAQSAADPAGISGTAIRAGDRNFLGLSRGAGILVLAVMAAIAAFLVWKAIPSLQADSANFLTEQSWLPDQTPSVFGIAVLAFGTFVTAVIAMLIAVPIGFGIALFIAFYARPRFGKALGFIVDLLAAVPSIIFGLWGLYNFMPAVTSFARWLTEYLGWIPIFANDKQLWTKSLLMAGLVLAIMVLPTVSAISREVFVQVPRMHIEASLALGATRWEMIKMAVFPFSRPGMISAAMLGLGRALGETIAVALILSAVFEVNTHITEPGGNSFAANIALKWGEAGEVGRSALIASGLVLFLITLAVNMIARWIIARRKEFSGAN</sequence>
<dbReference type="SUPFAM" id="SSF161098">
    <property type="entry name" value="MetI-like"/>
    <property type="match status" value="1"/>
</dbReference>
<feature type="domain" description="ABC transmembrane type-1" evidence="10">
    <location>
        <begin position="88"/>
        <end position="314"/>
    </location>
</feature>
<dbReference type="InterPro" id="IPR000515">
    <property type="entry name" value="MetI-like"/>
</dbReference>
<evidence type="ECO:0000256" key="6">
    <source>
        <dbReference type="ARBA" id="ARBA00022692"/>
    </source>
</evidence>
<keyword evidence="3" id="KW-0813">Transport</keyword>